<evidence type="ECO:0000313" key="1">
    <source>
        <dbReference type="EMBL" id="VVN13812.1"/>
    </source>
</evidence>
<evidence type="ECO:0000313" key="2">
    <source>
        <dbReference type="Proteomes" id="UP000326241"/>
    </source>
</evidence>
<dbReference type="Proteomes" id="UP000326241">
    <property type="component" value="Unassembled WGS sequence"/>
</dbReference>
<dbReference type="RefSeq" id="WP_150775740.1">
    <property type="nucleotide sequence ID" value="NZ_CABVGZ010000047.1"/>
</dbReference>
<accession>A0A5E6V6W1</accession>
<organism evidence="1 2">
    <name type="scientific">Pseudomonas fluorescens</name>
    <dbReference type="NCBI Taxonomy" id="294"/>
    <lineage>
        <taxon>Bacteria</taxon>
        <taxon>Pseudomonadati</taxon>
        <taxon>Pseudomonadota</taxon>
        <taxon>Gammaproteobacteria</taxon>
        <taxon>Pseudomonadales</taxon>
        <taxon>Pseudomonadaceae</taxon>
        <taxon>Pseudomonas</taxon>
    </lineage>
</organism>
<dbReference type="EMBL" id="CABVGZ010000047">
    <property type="protein sequence ID" value="VVN13812.1"/>
    <property type="molecule type" value="Genomic_DNA"/>
</dbReference>
<proteinExistence type="predicted"/>
<name>A0A5E6V6W1_PSEFL</name>
<gene>
    <name evidence="1" type="ORF">PS624_03972</name>
</gene>
<reference evidence="1 2" key="1">
    <citation type="submission" date="2019-09" db="EMBL/GenBank/DDBJ databases">
        <authorList>
            <person name="Chandra G."/>
            <person name="Truman W A."/>
        </authorList>
    </citation>
    <scope>NUCLEOTIDE SEQUENCE [LARGE SCALE GENOMIC DNA]</scope>
    <source>
        <strain evidence="1">PS624</strain>
    </source>
</reference>
<protein>
    <submittedName>
        <fullName evidence="1">Uncharacterized protein</fullName>
    </submittedName>
</protein>
<dbReference type="AlphaFoldDB" id="A0A5E6V6W1"/>
<sequence length="191" mass="20852">MSIATVNSKAFTAHLYLNGRPLVLNQQRLQQVLRDLRITKGEQLEAEVGLADSRVASFITLANHDDDKPLLLKFVPQGERYAISLVHPGVFDGARLFIEDKTHNLLASTSAPLQDFSFSTSGVPKASLGHFEAGPAYLELNRETDDKKSSSKPLYRSVSSGMSTFLDVDPNPTGHNAFNSIPAIFVIKVVG</sequence>